<dbReference type="PROSITE" id="PS50002">
    <property type="entry name" value="SH3"/>
    <property type="match status" value="1"/>
</dbReference>
<keyword evidence="12" id="KW-1185">Reference proteome</keyword>
<evidence type="ECO:0000313" key="11">
    <source>
        <dbReference type="EMBL" id="KAJ4929241.1"/>
    </source>
</evidence>
<dbReference type="Pfam" id="PF00017">
    <property type="entry name" value="SH2"/>
    <property type="match status" value="1"/>
</dbReference>
<evidence type="ECO:0000259" key="10">
    <source>
        <dbReference type="PROSITE" id="PS50002"/>
    </source>
</evidence>
<evidence type="ECO:0000256" key="1">
    <source>
        <dbReference type="ARBA" id="ARBA00004496"/>
    </source>
</evidence>
<dbReference type="InterPro" id="IPR035750">
    <property type="entry name" value="Fyn/Yrk_SH3"/>
</dbReference>
<evidence type="ECO:0000256" key="8">
    <source>
        <dbReference type="PROSITE-ProRule" id="PRU00192"/>
    </source>
</evidence>
<feature type="domain" description="SH3" evidence="10">
    <location>
        <begin position="345"/>
        <end position="406"/>
    </location>
</feature>
<dbReference type="InterPro" id="IPR036860">
    <property type="entry name" value="SH2_dom_sf"/>
</dbReference>
<protein>
    <submittedName>
        <fullName evidence="11">Uncharacterized protein</fullName>
    </submittedName>
</protein>
<name>A0AAD6AQU6_9TELE</name>
<dbReference type="CDD" id="cd12006">
    <property type="entry name" value="SH3_Fyn_Yrk"/>
    <property type="match status" value="1"/>
</dbReference>
<keyword evidence="5 7" id="KW-0727">SH2 domain</keyword>
<evidence type="ECO:0000259" key="9">
    <source>
        <dbReference type="PROSITE" id="PS50001"/>
    </source>
</evidence>
<keyword evidence="6" id="KW-0449">Lipoprotein</keyword>
<dbReference type="Proteomes" id="UP001219934">
    <property type="component" value="Unassembled WGS sequence"/>
</dbReference>
<gene>
    <name evidence="11" type="ORF">JOQ06_004852</name>
</gene>
<dbReference type="Gene3D" id="2.30.30.40">
    <property type="entry name" value="SH3 Domains"/>
    <property type="match status" value="1"/>
</dbReference>
<keyword evidence="3" id="KW-0963">Cytoplasm</keyword>
<dbReference type="InterPro" id="IPR001452">
    <property type="entry name" value="SH3_domain"/>
</dbReference>
<evidence type="ECO:0000256" key="4">
    <source>
        <dbReference type="ARBA" id="ARBA00022553"/>
    </source>
</evidence>
<organism evidence="11 12">
    <name type="scientific">Pogonophryne albipinna</name>
    <dbReference type="NCBI Taxonomy" id="1090488"/>
    <lineage>
        <taxon>Eukaryota</taxon>
        <taxon>Metazoa</taxon>
        <taxon>Chordata</taxon>
        <taxon>Craniata</taxon>
        <taxon>Vertebrata</taxon>
        <taxon>Euteleostomi</taxon>
        <taxon>Actinopterygii</taxon>
        <taxon>Neopterygii</taxon>
        <taxon>Teleostei</taxon>
        <taxon>Neoteleostei</taxon>
        <taxon>Acanthomorphata</taxon>
        <taxon>Eupercaria</taxon>
        <taxon>Perciformes</taxon>
        <taxon>Notothenioidei</taxon>
        <taxon>Pogonophryne</taxon>
    </lineage>
</organism>
<dbReference type="PANTHER" id="PTHR46037">
    <property type="entry name" value="PROTEIN ENHANCER OF SEVENLESS 2B"/>
    <property type="match status" value="1"/>
</dbReference>
<dbReference type="SMART" id="SM00252">
    <property type="entry name" value="SH2"/>
    <property type="match status" value="1"/>
</dbReference>
<evidence type="ECO:0000313" key="12">
    <source>
        <dbReference type="Proteomes" id="UP001219934"/>
    </source>
</evidence>
<dbReference type="AlphaFoldDB" id="A0AAD6AQU6"/>
<dbReference type="InterPro" id="IPR000980">
    <property type="entry name" value="SH2"/>
</dbReference>
<dbReference type="GO" id="GO:0005737">
    <property type="term" value="C:cytoplasm"/>
    <property type="evidence" value="ECO:0007669"/>
    <property type="project" value="UniProtKB-SubCell"/>
</dbReference>
<dbReference type="Gene3D" id="3.30.505.10">
    <property type="entry name" value="SH2 domain"/>
    <property type="match status" value="1"/>
</dbReference>
<keyword evidence="2 8" id="KW-0728">SH3 domain</keyword>
<dbReference type="SUPFAM" id="SSF55550">
    <property type="entry name" value="SH2 domain"/>
    <property type="match status" value="1"/>
</dbReference>
<evidence type="ECO:0000256" key="5">
    <source>
        <dbReference type="ARBA" id="ARBA00022999"/>
    </source>
</evidence>
<evidence type="ECO:0000256" key="7">
    <source>
        <dbReference type="PROSITE-ProRule" id="PRU00191"/>
    </source>
</evidence>
<dbReference type="Pfam" id="PF00018">
    <property type="entry name" value="SH3_1"/>
    <property type="match status" value="1"/>
</dbReference>
<keyword evidence="4" id="KW-0597">Phosphoprotein</keyword>
<sequence length="511" mass="56523">MGCVQCKDKEATKLTDERETSLSQGGSYRYGADPTPQHYPSFGGAAIPNYNNFHTPVGQGMSVFGGVSTSSHTGTLRTRGGTDCSTCPQIARHVLRLLHMSPDCSTCPQICPHVLRLLHMSPDCSTCPQICPHVLRLLHMSSDCSTCPQTAAHVLRLLNMSSDYSTCPHVLRLLHMSTCPQTAPHVLRLLHMSSDCSTCPQIAPHVHMFSDCSTCPQIAPHVLRLLHMSSDCCTCPQTAPHVLRLLHMSTCLQIAPHVHMFSDCCTCLQTPAHVLRLLHMSTCPQTAAHVLRLLHMSSDCCTCPQTAAYVLRLLHMSSDCCTCPQTAAHVLRLLHMSSDCSRARSGVTLFVALYDYEARSEDDLSFRKGERFQIINSTEGDWWDARSLTSGGSGYIPSNYVAPVDSIQAEDWYFGKLGRKDAERQLLSTGNPRGTYLIRESETTKGAFSLSIRDWDDVKGDHVKHYKIRKLDSGGYYITTRAQFDTLQQLVQHYSGTSLSDIHTATNPVLI</sequence>
<dbReference type="EMBL" id="JAPTMU010000017">
    <property type="protein sequence ID" value="KAJ4929241.1"/>
    <property type="molecule type" value="Genomic_DNA"/>
</dbReference>
<dbReference type="PRINTS" id="PR00452">
    <property type="entry name" value="SH3DOMAIN"/>
</dbReference>
<accession>A0AAD6AQU6</accession>
<dbReference type="FunFam" id="3.30.505.10:FF:000001">
    <property type="entry name" value="Tyrosine-protein kinase"/>
    <property type="match status" value="1"/>
</dbReference>
<feature type="domain" description="SH2" evidence="9">
    <location>
        <begin position="412"/>
        <end position="509"/>
    </location>
</feature>
<dbReference type="InterPro" id="IPR043539">
    <property type="entry name" value="Grb2-like"/>
</dbReference>
<comment type="subcellular location">
    <subcellularLocation>
        <location evidence="1">Cytoplasm</location>
    </subcellularLocation>
</comment>
<evidence type="ECO:0000256" key="3">
    <source>
        <dbReference type="ARBA" id="ARBA00022490"/>
    </source>
</evidence>
<evidence type="ECO:0000256" key="6">
    <source>
        <dbReference type="ARBA" id="ARBA00023288"/>
    </source>
</evidence>
<evidence type="ECO:0000256" key="2">
    <source>
        <dbReference type="ARBA" id="ARBA00022443"/>
    </source>
</evidence>
<dbReference type="SUPFAM" id="SSF50044">
    <property type="entry name" value="SH3-domain"/>
    <property type="match status" value="1"/>
</dbReference>
<dbReference type="PROSITE" id="PS50001">
    <property type="entry name" value="SH2"/>
    <property type="match status" value="1"/>
</dbReference>
<proteinExistence type="predicted"/>
<dbReference type="PRINTS" id="PR00401">
    <property type="entry name" value="SH2DOMAIN"/>
</dbReference>
<dbReference type="SMART" id="SM00326">
    <property type="entry name" value="SH3"/>
    <property type="match status" value="1"/>
</dbReference>
<reference evidence="11" key="1">
    <citation type="submission" date="2022-11" db="EMBL/GenBank/DDBJ databases">
        <title>Chromosome-level genome of Pogonophryne albipinna.</title>
        <authorList>
            <person name="Jo E."/>
        </authorList>
    </citation>
    <scope>NUCLEOTIDE SEQUENCE</scope>
    <source>
        <strain evidence="11">SGF0006</strain>
        <tissue evidence="11">Muscle</tissue>
    </source>
</reference>
<comment type="caution">
    <text evidence="11">The sequence shown here is derived from an EMBL/GenBank/DDBJ whole genome shotgun (WGS) entry which is preliminary data.</text>
</comment>
<dbReference type="InterPro" id="IPR036028">
    <property type="entry name" value="SH3-like_dom_sf"/>
</dbReference>
<dbReference type="FunFam" id="2.30.30.40:FF:000182">
    <property type="entry name" value="Tyrosine-protein kinase Fyn"/>
    <property type="match status" value="1"/>
</dbReference>